<dbReference type="InterPro" id="IPR036249">
    <property type="entry name" value="Thioredoxin-like_sf"/>
</dbReference>
<dbReference type="eggNOG" id="ENOG50342AY">
    <property type="taxonomic scope" value="Bacteria"/>
</dbReference>
<keyword evidence="3" id="KW-1185">Reference proteome</keyword>
<feature type="compositionally biased region" description="Basic and acidic residues" evidence="1">
    <location>
        <begin position="232"/>
        <end position="246"/>
    </location>
</feature>
<gene>
    <name evidence="2" type="ORF">SUBVAR_04550</name>
</gene>
<accession>D1PJI1</accession>
<sequence length="260" mass="29448">MAEKIAVGDKLPFFLYDTPYSAQNRFRDLLAAKSPLVLIFMANFGHPITRTFASRYAETYGALRDGAMALVVRSRADKLSRNIGPDTLPYPLLCDADGVLYEYLDIPQNSSTLMTYSLEGWRILREAKKQGYRAAKGTPQQLPLTLILDKDGTVLFCHYGASLTDVPEDCEAIQSLLEELELTPEEPEIDAEAFHEVYDTHSDTVQEDEPSERPRRSRHGRRRRTAVDDFGPSERVREYNVPDMDKTSVVSLFDDPYADD</sequence>
<feature type="compositionally biased region" description="Basic residues" evidence="1">
    <location>
        <begin position="215"/>
        <end position="224"/>
    </location>
</feature>
<name>D1PJI1_9FIRM</name>
<dbReference type="AlphaFoldDB" id="D1PJI1"/>
<evidence type="ECO:0000256" key="1">
    <source>
        <dbReference type="SAM" id="MobiDB-lite"/>
    </source>
</evidence>
<dbReference type="EMBL" id="ACBY02000014">
    <property type="protein sequence ID" value="EFB76929.1"/>
    <property type="molecule type" value="Genomic_DNA"/>
</dbReference>
<protein>
    <submittedName>
        <fullName evidence="2">Uncharacterized protein</fullName>
    </submittedName>
</protein>
<evidence type="ECO:0000313" key="2">
    <source>
        <dbReference type="EMBL" id="EFB76929.1"/>
    </source>
</evidence>
<reference evidence="2" key="1">
    <citation type="submission" date="2009-12" db="EMBL/GenBank/DDBJ databases">
        <authorList>
            <person name="Weinstock G."/>
            <person name="Sodergren E."/>
            <person name="Clifton S."/>
            <person name="Fulton L."/>
            <person name="Fulton B."/>
            <person name="Courtney L."/>
            <person name="Fronick C."/>
            <person name="Harrison M."/>
            <person name="Strong C."/>
            <person name="Farmer C."/>
            <person name="Delahaunty K."/>
            <person name="Markovic C."/>
            <person name="Hall O."/>
            <person name="Minx P."/>
            <person name="Tomlinson C."/>
            <person name="Mitreva M."/>
            <person name="Nelson J."/>
            <person name="Hou S."/>
            <person name="Wollam A."/>
            <person name="Pepin K.H."/>
            <person name="Johnson M."/>
            <person name="Bhonagiri V."/>
            <person name="Nash W.E."/>
            <person name="Warren W."/>
            <person name="Chinwalla A."/>
            <person name="Mardis E.R."/>
            <person name="Wilson R.K."/>
        </authorList>
    </citation>
    <scope>NUCLEOTIDE SEQUENCE [LARGE SCALE GENOMIC DNA]</scope>
    <source>
        <strain evidence="2">DSM 15176</strain>
    </source>
</reference>
<dbReference type="RefSeq" id="WP_007045982.1">
    <property type="nucleotide sequence ID" value="NZ_GG704769.1"/>
</dbReference>
<comment type="caution">
    <text evidence="2">The sequence shown here is derived from an EMBL/GenBank/DDBJ whole genome shotgun (WGS) entry which is preliminary data.</text>
</comment>
<dbReference type="Gene3D" id="3.40.30.10">
    <property type="entry name" value="Glutaredoxin"/>
    <property type="match status" value="1"/>
</dbReference>
<dbReference type="STRING" id="411471.SUBVAR_04550"/>
<dbReference type="OrthoDB" id="9809746at2"/>
<feature type="region of interest" description="Disordered" evidence="1">
    <location>
        <begin position="201"/>
        <end position="260"/>
    </location>
</feature>
<evidence type="ECO:0000313" key="3">
    <source>
        <dbReference type="Proteomes" id="UP000003438"/>
    </source>
</evidence>
<organism evidence="2 3">
    <name type="scientific">Subdoligranulum variabile DSM 15176</name>
    <dbReference type="NCBI Taxonomy" id="411471"/>
    <lineage>
        <taxon>Bacteria</taxon>
        <taxon>Bacillati</taxon>
        <taxon>Bacillota</taxon>
        <taxon>Clostridia</taxon>
        <taxon>Eubacteriales</taxon>
        <taxon>Oscillospiraceae</taxon>
        <taxon>Subdoligranulum</taxon>
    </lineage>
</organism>
<proteinExistence type="predicted"/>
<dbReference type="SUPFAM" id="SSF52833">
    <property type="entry name" value="Thioredoxin-like"/>
    <property type="match status" value="1"/>
</dbReference>
<dbReference type="Proteomes" id="UP000003438">
    <property type="component" value="Unassembled WGS sequence"/>
</dbReference>
<dbReference type="HOGENOM" id="CLU_1069293_0_0_9"/>